<reference evidence="2" key="1">
    <citation type="submission" date="2025-05" db="UniProtKB">
        <authorList>
            <consortium name="EnsemblMetazoa"/>
        </authorList>
    </citation>
    <scope>IDENTIFICATION</scope>
</reference>
<proteinExistence type="predicted"/>
<dbReference type="Proteomes" id="UP001652700">
    <property type="component" value="Unplaced"/>
</dbReference>
<feature type="domain" description="CRAL-TRIO" evidence="1">
    <location>
        <begin position="98"/>
        <end position="261"/>
    </location>
</feature>
<sequence>MVEKKKNTMLTTSDLLLTDRRKIREEWKKSDFQIGADIDIIKRWCKTQKHLPELPCDNTIEYFLTNCKFSIEKTKQNLDMYYSIPNLLPEMYENKHPCLDKMKNVEKVAYMIPMPRLTENLHRITVVQFRDSDPDLFVPVDYSAFLFRNIFEIKNREDLTMGEIIIIDYKYFKFGHVIKISPLFAKNCAFILEKVWSNRLRELHFINAPVFIDKIMALLKAFFSKKLQERVHIHSDLEDLFKLVPRELLPSDYGGNEPSLDEFQRVWSQKFEDNKERFNTLDTLKVNESLRPEKLENSEILGYHGNFKKIEVD</sequence>
<dbReference type="GeneID" id="126888825"/>
<dbReference type="PROSITE" id="PS50191">
    <property type="entry name" value="CRAL_TRIO"/>
    <property type="match status" value="1"/>
</dbReference>
<dbReference type="SUPFAM" id="SSF46938">
    <property type="entry name" value="CRAL/TRIO N-terminal domain"/>
    <property type="match status" value="1"/>
</dbReference>
<dbReference type="InterPro" id="IPR036273">
    <property type="entry name" value="CRAL/TRIO_N_dom_sf"/>
</dbReference>
<dbReference type="PANTHER" id="PTHR10174">
    <property type="entry name" value="ALPHA-TOCOPHEROL TRANSFER PROTEIN-RELATED"/>
    <property type="match status" value="1"/>
</dbReference>
<protein>
    <recommendedName>
        <fullName evidence="1">CRAL-TRIO domain-containing protein</fullName>
    </recommendedName>
</protein>
<evidence type="ECO:0000259" key="1">
    <source>
        <dbReference type="PROSITE" id="PS50191"/>
    </source>
</evidence>
<dbReference type="Pfam" id="PF00650">
    <property type="entry name" value="CRAL_TRIO"/>
    <property type="match status" value="1"/>
</dbReference>
<dbReference type="CDD" id="cd00170">
    <property type="entry name" value="SEC14"/>
    <property type="match status" value="1"/>
</dbReference>
<dbReference type="PANTHER" id="PTHR10174:SF222">
    <property type="entry name" value="GH10083P-RELATED"/>
    <property type="match status" value="1"/>
</dbReference>
<dbReference type="SMART" id="SM00516">
    <property type="entry name" value="SEC14"/>
    <property type="match status" value="1"/>
</dbReference>
<dbReference type="InterPro" id="IPR001251">
    <property type="entry name" value="CRAL-TRIO_dom"/>
</dbReference>
<evidence type="ECO:0000313" key="3">
    <source>
        <dbReference type="Proteomes" id="UP001652700"/>
    </source>
</evidence>
<dbReference type="RefSeq" id="XP_050513194.1">
    <property type="nucleotide sequence ID" value="XM_050657237.1"/>
</dbReference>
<organism evidence="2 3">
    <name type="scientific">Diabrotica virgifera virgifera</name>
    <name type="common">western corn rootworm</name>
    <dbReference type="NCBI Taxonomy" id="50390"/>
    <lineage>
        <taxon>Eukaryota</taxon>
        <taxon>Metazoa</taxon>
        <taxon>Ecdysozoa</taxon>
        <taxon>Arthropoda</taxon>
        <taxon>Hexapoda</taxon>
        <taxon>Insecta</taxon>
        <taxon>Pterygota</taxon>
        <taxon>Neoptera</taxon>
        <taxon>Endopterygota</taxon>
        <taxon>Coleoptera</taxon>
        <taxon>Polyphaga</taxon>
        <taxon>Cucujiformia</taxon>
        <taxon>Chrysomeloidea</taxon>
        <taxon>Chrysomelidae</taxon>
        <taxon>Galerucinae</taxon>
        <taxon>Diabroticina</taxon>
        <taxon>Diabroticites</taxon>
        <taxon>Diabrotica</taxon>
    </lineage>
</organism>
<dbReference type="EnsemblMetazoa" id="XM_050657237.1">
    <property type="protein sequence ID" value="XP_050513194.1"/>
    <property type="gene ID" value="LOC126888825"/>
</dbReference>
<accession>A0ABM5KSM8</accession>
<dbReference type="SUPFAM" id="SSF52087">
    <property type="entry name" value="CRAL/TRIO domain"/>
    <property type="match status" value="1"/>
</dbReference>
<dbReference type="PRINTS" id="PR00180">
    <property type="entry name" value="CRETINALDHBP"/>
</dbReference>
<dbReference type="Gene3D" id="3.40.525.10">
    <property type="entry name" value="CRAL-TRIO lipid binding domain"/>
    <property type="match status" value="1"/>
</dbReference>
<keyword evidence="3" id="KW-1185">Reference proteome</keyword>
<name>A0ABM5KSM8_DIAVI</name>
<dbReference type="InterPro" id="IPR036865">
    <property type="entry name" value="CRAL-TRIO_dom_sf"/>
</dbReference>
<evidence type="ECO:0000313" key="2">
    <source>
        <dbReference type="EnsemblMetazoa" id="XP_050513194.1"/>
    </source>
</evidence>